<gene>
    <name evidence="2" type="ORF">COCNU_08G003400</name>
</gene>
<dbReference type="AlphaFoldDB" id="A0A8K0IH83"/>
<dbReference type="PANTHER" id="PTHR34206:SF1">
    <property type="entry name" value="OS10G0390701 PROTEIN"/>
    <property type="match status" value="1"/>
</dbReference>
<name>A0A8K0IH83_COCNU</name>
<accession>A0A8K0IH83</accession>
<dbReference type="PANTHER" id="PTHR34206">
    <property type="entry name" value="OS06G0193300 PROTEIN"/>
    <property type="match status" value="1"/>
</dbReference>
<organism evidence="2 3">
    <name type="scientific">Cocos nucifera</name>
    <name type="common">Coconut palm</name>
    <dbReference type="NCBI Taxonomy" id="13894"/>
    <lineage>
        <taxon>Eukaryota</taxon>
        <taxon>Viridiplantae</taxon>
        <taxon>Streptophyta</taxon>
        <taxon>Embryophyta</taxon>
        <taxon>Tracheophyta</taxon>
        <taxon>Spermatophyta</taxon>
        <taxon>Magnoliopsida</taxon>
        <taxon>Liliopsida</taxon>
        <taxon>Arecaceae</taxon>
        <taxon>Arecoideae</taxon>
        <taxon>Cocoseae</taxon>
        <taxon>Attaleinae</taxon>
        <taxon>Cocos</taxon>
    </lineage>
</organism>
<dbReference type="EMBL" id="CM017879">
    <property type="protein sequence ID" value="KAG1358894.1"/>
    <property type="molecule type" value="Genomic_DNA"/>
</dbReference>
<protein>
    <submittedName>
        <fullName evidence="2">Uncharacterized protein</fullName>
    </submittedName>
</protein>
<evidence type="ECO:0000313" key="2">
    <source>
        <dbReference type="EMBL" id="KAG1358894.1"/>
    </source>
</evidence>
<dbReference type="OrthoDB" id="581210at2759"/>
<keyword evidence="3" id="KW-1185">Reference proteome</keyword>
<sequence>MAENQIPKTTSSSISPHTRIQKQQQEQSMAIICCYPVVILPRGRTKKAAPRATMQHNGHMHHTRASTSSCKSLTANKVFEDQAMGILCYIDGKGEVICEGYDEGPRFSECSSNSTDHQRDHQIPDFQQLMKLQIAKDDDFYRIIHEQN</sequence>
<comment type="caution">
    <text evidence="2">The sequence shown here is derived from an EMBL/GenBank/DDBJ whole genome shotgun (WGS) entry which is preliminary data.</text>
</comment>
<reference evidence="2" key="2">
    <citation type="submission" date="2019-07" db="EMBL/GenBank/DDBJ databases">
        <authorList>
            <person name="Yang Y."/>
            <person name="Bocs S."/>
            <person name="Baudouin L."/>
        </authorList>
    </citation>
    <scope>NUCLEOTIDE SEQUENCE</scope>
    <source>
        <tissue evidence="2">Spear leaf of Hainan Tall coconut</tissue>
    </source>
</reference>
<evidence type="ECO:0000313" key="3">
    <source>
        <dbReference type="Proteomes" id="UP000797356"/>
    </source>
</evidence>
<evidence type="ECO:0000256" key="1">
    <source>
        <dbReference type="SAM" id="MobiDB-lite"/>
    </source>
</evidence>
<dbReference type="Proteomes" id="UP000797356">
    <property type="component" value="Chromosome 8"/>
</dbReference>
<proteinExistence type="predicted"/>
<feature type="region of interest" description="Disordered" evidence="1">
    <location>
        <begin position="1"/>
        <end position="22"/>
    </location>
</feature>
<reference evidence="2" key="1">
    <citation type="journal article" date="2017" name="Gigascience">
        <title>The genome draft of coconut (Cocos nucifera).</title>
        <authorList>
            <person name="Xiao Y."/>
            <person name="Xu P."/>
            <person name="Fan H."/>
            <person name="Baudouin L."/>
            <person name="Xia W."/>
            <person name="Bocs S."/>
            <person name="Xu J."/>
            <person name="Li Q."/>
            <person name="Guo A."/>
            <person name="Zhou L."/>
            <person name="Li J."/>
            <person name="Wu Y."/>
            <person name="Ma Z."/>
            <person name="Armero A."/>
            <person name="Issali A.E."/>
            <person name="Liu N."/>
            <person name="Peng M."/>
            <person name="Yang Y."/>
        </authorList>
    </citation>
    <scope>NUCLEOTIDE SEQUENCE</scope>
    <source>
        <tissue evidence="2">Spear leaf of Hainan Tall coconut</tissue>
    </source>
</reference>